<evidence type="ECO:0000259" key="2">
    <source>
        <dbReference type="PROSITE" id="PS50883"/>
    </source>
</evidence>
<dbReference type="Gene3D" id="3.20.20.450">
    <property type="entry name" value="EAL domain"/>
    <property type="match status" value="1"/>
</dbReference>
<name>A0ABT9D544_9CELL</name>
<dbReference type="Proteomes" id="UP001232536">
    <property type="component" value="Unassembled WGS sequence"/>
</dbReference>
<sequence length="402" mass="42361">MRRSRPAAPEALRDRALARTVTVHPWLAAGATVAGLAICWGLVWVTGGSERAFTHTFYVPIVFAAVRFGLRGTAVTSMVAATLAGPLMPLSTVSGEAQSTQAWLTRAVMYFAVGTLVTFTVEGRRRAAERQLARDVRETLAPAAARPVDSSLVPQVRTVLETSAFHIVYQPIYALRTGELLGVEALTRVDVAPYRPPDRWFAAAREAGLGTELELAAVRAAVAGASSLPDDIDLAVNVSPGTVADPRLLELLTGTGRPLVLEITEHAGIEDYDVLAGRIDALRQAGARIAVDDAGAGIASLRHIVQLAPSVIKLDISLAQGVATSPLRRALAGSLIEFAEQTGAELLVEGIETGEDLVTWTSLGAHSVQGYLVGRPSPLPVPQISMAIARGVAAVSRAGRRA</sequence>
<dbReference type="InterPro" id="IPR001633">
    <property type="entry name" value="EAL_dom"/>
</dbReference>
<feature type="transmembrane region" description="Helical" evidence="1">
    <location>
        <begin position="57"/>
        <end position="83"/>
    </location>
</feature>
<dbReference type="Pfam" id="PF00563">
    <property type="entry name" value="EAL"/>
    <property type="match status" value="1"/>
</dbReference>
<organism evidence="3 4">
    <name type="scientific">Actinotalea lenta</name>
    <dbReference type="NCBI Taxonomy" id="3064654"/>
    <lineage>
        <taxon>Bacteria</taxon>
        <taxon>Bacillati</taxon>
        <taxon>Actinomycetota</taxon>
        <taxon>Actinomycetes</taxon>
        <taxon>Micrococcales</taxon>
        <taxon>Cellulomonadaceae</taxon>
        <taxon>Actinotalea</taxon>
    </lineage>
</organism>
<keyword evidence="1" id="KW-1133">Transmembrane helix</keyword>
<keyword evidence="4" id="KW-1185">Reference proteome</keyword>
<keyword evidence="1" id="KW-0472">Membrane</keyword>
<dbReference type="RefSeq" id="WP_304599571.1">
    <property type="nucleotide sequence ID" value="NZ_JAUQYO010000004.1"/>
</dbReference>
<keyword evidence="1" id="KW-0812">Transmembrane</keyword>
<dbReference type="CDD" id="cd01948">
    <property type="entry name" value="EAL"/>
    <property type="match status" value="1"/>
</dbReference>
<dbReference type="SUPFAM" id="SSF141868">
    <property type="entry name" value="EAL domain-like"/>
    <property type="match status" value="1"/>
</dbReference>
<reference evidence="3 4" key="1">
    <citation type="submission" date="2023-07" db="EMBL/GenBank/DDBJ databases">
        <title>Description of novel actinomycetes strains, isolated from tidal flat sediment.</title>
        <authorList>
            <person name="Lu C."/>
        </authorList>
    </citation>
    <scope>NUCLEOTIDE SEQUENCE [LARGE SCALE GENOMIC DNA]</scope>
    <source>
        <strain evidence="3 4">SYSU T00b441</strain>
    </source>
</reference>
<dbReference type="InterPro" id="IPR050706">
    <property type="entry name" value="Cyclic-di-GMP_PDE-like"/>
</dbReference>
<evidence type="ECO:0000256" key="1">
    <source>
        <dbReference type="SAM" id="Phobius"/>
    </source>
</evidence>
<comment type="caution">
    <text evidence="3">The sequence shown here is derived from an EMBL/GenBank/DDBJ whole genome shotgun (WGS) entry which is preliminary data.</text>
</comment>
<dbReference type="PROSITE" id="PS50883">
    <property type="entry name" value="EAL"/>
    <property type="match status" value="1"/>
</dbReference>
<dbReference type="PANTHER" id="PTHR33121">
    <property type="entry name" value="CYCLIC DI-GMP PHOSPHODIESTERASE PDEF"/>
    <property type="match status" value="1"/>
</dbReference>
<gene>
    <name evidence="3" type="ORF">Q6348_01505</name>
</gene>
<dbReference type="PANTHER" id="PTHR33121:SF76">
    <property type="entry name" value="SIGNALING PROTEIN"/>
    <property type="match status" value="1"/>
</dbReference>
<protein>
    <submittedName>
        <fullName evidence="3">EAL domain-containing protein</fullName>
    </submittedName>
</protein>
<dbReference type="EMBL" id="JAUQYP010000001">
    <property type="protein sequence ID" value="MDO8105870.1"/>
    <property type="molecule type" value="Genomic_DNA"/>
</dbReference>
<proteinExistence type="predicted"/>
<dbReference type="InterPro" id="IPR035919">
    <property type="entry name" value="EAL_sf"/>
</dbReference>
<evidence type="ECO:0000313" key="4">
    <source>
        <dbReference type="Proteomes" id="UP001232536"/>
    </source>
</evidence>
<dbReference type="SMART" id="SM00052">
    <property type="entry name" value="EAL"/>
    <property type="match status" value="1"/>
</dbReference>
<evidence type="ECO:0000313" key="3">
    <source>
        <dbReference type="EMBL" id="MDO8105870.1"/>
    </source>
</evidence>
<accession>A0ABT9D544</accession>
<feature type="transmembrane region" description="Helical" evidence="1">
    <location>
        <begin position="103"/>
        <end position="121"/>
    </location>
</feature>
<feature type="transmembrane region" description="Helical" evidence="1">
    <location>
        <begin position="26"/>
        <end position="45"/>
    </location>
</feature>
<feature type="domain" description="EAL" evidence="2">
    <location>
        <begin position="149"/>
        <end position="390"/>
    </location>
</feature>